<dbReference type="EMBL" id="JBHSAS010000011">
    <property type="protein sequence ID" value="MFC4028551.1"/>
    <property type="molecule type" value="Genomic_DNA"/>
</dbReference>
<dbReference type="SUPFAM" id="SSF56935">
    <property type="entry name" value="Porins"/>
    <property type="match status" value="1"/>
</dbReference>
<dbReference type="Gene3D" id="2.40.170.20">
    <property type="entry name" value="TonB-dependent receptor, beta-barrel domain"/>
    <property type="match status" value="1"/>
</dbReference>
<dbReference type="Gene3D" id="2.60.40.1120">
    <property type="entry name" value="Carboxypeptidase-like, regulatory domain"/>
    <property type="match status" value="1"/>
</dbReference>
<keyword evidence="6 8" id="KW-0472">Membrane</keyword>
<dbReference type="InterPro" id="IPR023997">
    <property type="entry name" value="TonB-dep_OMP_SusC/RagA_CS"/>
</dbReference>
<dbReference type="Proteomes" id="UP001595793">
    <property type="component" value="Unassembled WGS sequence"/>
</dbReference>
<keyword evidence="2 8" id="KW-0813">Transport</keyword>
<dbReference type="InterPro" id="IPR012910">
    <property type="entry name" value="Plug_dom"/>
</dbReference>
<evidence type="ECO:0000313" key="12">
    <source>
        <dbReference type="Proteomes" id="UP001595793"/>
    </source>
</evidence>
<dbReference type="PANTHER" id="PTHR30069">
    <property type="entry name" value="TONB-DEPENDENT OUTER MEMBRANE RECEPTOR"/>
    <property type="match status" value="1"/>
</dbReference>
<evidence type="ECO:0000256" key="4">
    <source>
        <dbReference type="ARBA" id="ARBA00022692"/>
    </source>
</evidence>
<dbReference type="RefSeq" id="WP_386270417.1">
    <property type="nucleotide sequence ID" value="NZ_JBHSAS010000006.1"/>
</dbReference>
<sequence length="985" mass="109550">MKAQAQEIAVTGTVTGAEDGMPIPGVNVIEKGTSNGVITDFDGNYNIRISENSILEFRYIGFRTLEFPVNSRSEINVQLEPETANLDEVVVVGYGTESKSKVTGAIEQVDGESINQTPVINAGNALSGRIPGLIVNQNNSEPGNDDARILIRGLGTTGDNTPLYVIDGVANRDDLSRIDPNDIESVSVLKDASAAIYGAQAANGVILITTKRGKSGKPTINYSYSRSFVSPTRDVELADGALYARSVNSYSSQRGQEAVYSQEQIQNFEDGTTPTTDWLDEVYKPHSSQERQSFTIRGGGEAVKYFVSLGTSYQDGLISGDETSGFKQYNFRTNLDANVTEDLTLSLDLLGRQDLRSFLQSDNNTIYGNTLRAAPDIPATVNGLPARGREANNPLAIAQGNGYLKQDNNIFNGTFKANYAVPFLDGLSVSGWMAVDIYRNERKHFNQPFSYYQEVDGVVEEYRGGPSFNNTFLRLDSQNRKSVTLNASINYIEHFGDHDFDLLLAYEQNRDDRSEYWVQRNGFQTDQIDELFAGSANSELQSNNGSASLLTRQNYFGRLKYGFDDKYLAEFVFRYDGSSIFQEDNRFGFFPGVTLGWIVSNESFLENSDFLSFLKLRGSYGELGNDRVDQFQYLNLYTLGGGLVFGNENVNALFPGVAANPNITWEVSKSYNLGIDTRFFGYKLNFSANVFKEVRDNILGPRNLSVPSYTGLSLPDENIREVHNKGIELEAMYEGEVNEFSFYVGGNFTYAKSNQVYLDEEGLYPEDYQSAEGYPVRAELAYEYTGIYTSQEQLENLPGYGGGIGDPIFRDVNGDGEINNADRTRQDLTNIPQIQYGFQIGGEYKGFELNTVFAGQARATQYLRYSFAPGNNGLKYFLETAYDPETNPNGTFPSLNRGNIVDRSTMFYRDISFIRLRSAELAYNLPKNWITGVGLTNARISLSGYNLLTWDNLKGDGLTDPESINIEAWQYPITKNVSLGFNLTF</sequence>
<reference evidence="12" key="2">
    <citation type="journal article" date="2019" name="Int. J. Syst. Evol. Microbiol.">
        <title>The Global Catalogue of Microorganisms (GCM) 10K type strain sequencing project: providing services to taxonomists for standard genome sequencing and annotation.</title>
        <authorList>
            <consortium name="The Broad Institute Genomics Platform"/>
            <consortium name="The Broad Institute Genome Sequencing Center for Infectious Disease"/>
            <person name="Wu L."/>
            <person name="Ma J."/>
        </authorList>
    </citation>
    <scope>NUCLEOTIDE SEQUENCE [LARGE SCALE GENOMIC DNA]</scope>
    <source>
        <strain evidence="12">CECT 9128</strain>
    </source>
</reference>
<comment type="subcellular location">
    <subcellularLocation>
        <location evidence="1 8">Cell outer membrane</location>
        <topology evidence="1 8">Multi-pass membrane protein</topology>
    </subcellularLocation>
</comment>
<dbReference type="PANTHER" id="PTHR30069:SF29">
    <property type="entry name" value="HEMOGLOBIN AND HEMOGLOBIN-HAPTOGLOBIN-BINDING PROTEIN 1-RELATED"/>
    <property type="match status" value="1"/>
</dbReference>
<feature type="domain" description="TonB-dependent receptor plug" evidence="9">
    <location>
        <begin position="99"/>
        <end position="205"/>
    </location>
</feature>
<organism evidence="11 12">
    <name type="scientific">Zunongwangia endophytica</name>
    <dbReference type="NCBI Taxonomy" id="1808945"/>
    <lineage>
        <taxon>Bacteria</taxon>
        <taxon>Pseudomonadati</taxon>
        <taxon>Bacteroidota</taxon>
        <taxon>Flavobacteriia</taxon>
        <taxon>Flavobacteriales</taxon>
        <taxon>Flavobacteriaceae</taxon>
        <taxon>Zunongwangia</taxon>
    </lineage>
</organism>
<dbReference type="SUPFAM" id="SSF49464">
    <property type="entry name" value="Carboxypeptidase regulatory domain-like"/>
    <property type="match status" value="1"/>
</dbReference>
<evidence type="ECO:0000256" key="5">
    <source>
        <dbReference type="ARBA" id="ARBA00022729"/>
    </source>
</evidence>
<keyword evidence="5" id="KW-0732">Signal</keyword>
<proteinExistence type="inferred from homology"/>
<name>A0ABV8HB40_9FLAO</name>
<comment type="similarity">
    <text evidence="8">Belongs to the TonB-dependent receptor family.</text>
</comment>
<dbReference type="NCBIfam" id="TIGR04056">
    <property type="entry name" value="OMP_RagA_SusC"/>
    <property type="match status" value="1"/>
</dbReference>
<gene>
    <name evidence="10" type="ORF">ACFOS1_12835</name>
    <name evidence="11" type="ORF">ACFOS1_14130</name>
</gene>
<dbReference type="Pfam" id="PF13715">
    <property type="entry name" value="CarbopepD_reg_2"/>
    <property type="match status" value="1"/>
</dbReference>
<keyword evidence="12" id="KW-1185">Reference proteome</keyword>
<reference evidence="11" key="1">
    <citation type="journal article" date="2014" name="Int. J. Syst. Evol. Microbiol.">
        <title>Complete genome of a new Firmicutes species belonging to the dominant human colonic microbiota ('Ruminococcus bicirculans') reveals two chromosomes and a selective capacity to utilize plant glucans.</title>
        <authorList>
            <consortium name="NISC Comparative Sequencing Program"/>
            <person name="Wegmann U."/>
            <person name="Louis P."/>
            <person name="Goesmann A."/>
            <person name="Henrissat B."/>
            <person name="Duncan S.H."/>
            <person name="Flint H.J."/>
        </authorList>
    </citation>
    <scope>NUCLEOTIDE SEQUENCE</scope>
    <source>
        <strain evidence="11">CECT 9128</strain>
    </source>
</reference>
<protein>
    <submittedName>
        <fullName evidence="11">SusC/RagA family TonB-linked outer membrane protein</fullName>
    </submittedName>
</protein>
<evidence type="ECO:0000313" key="10">
    <source>
        <dbReference type="EMBL" id="MFC4028300.1"/>
    </source>
</evidence>
<dbReference type="NCBIfam" id="TIGR04057">
    <property type="entry name" value="SusC_RagA_signa"/>
    <property type="match status" value="1"/>
</dbReference>
<evidence type="ECO:0000256" key="1">
    <source>
        <dbReference type="ARBA" id="ARBA00004571"/>
    </source>
</evidence>
<dbReference type="InterPro" id="IPR039426">
    <property type="entry name" value="TonB-dep_rcpt-like"/>
</dbReference>
<dbReference type="InterPro" id="IPR036942">
    <property type="entry name" value="Beta-barrel_TonB_sf"/>
</dbReference>
<evidence type="ECO:0000256" key="6">
    <source>
        <dbReference type="ARBA" id="ARBA00023136"/>
    </source>
</evidence>
<dbReference type="Pfam" id="PF07715">
    <property type="entry name" value="Plug"/>
    <property type="match status" value="1"/>
</dbReference>
<evidence type="ECO:0000256" key="2">
    <source>
        <dbReference type="ARBA" id="ARBA00022448"/>
    </source>
</evidence>
<dbReference type="EMBL" id="JBHSAS010000006">
    <property type="protein sequence ID" value="MFC4028300.1"/>
    <property type="molecule type" value="Genomic_DNA"/>
</dbReference>
<evidence type="ECO:0000256" key="3">
    <source>
        <dbReference type="ARBA" id="ARBA00022452"/>
    </source>
</evidence>
<keyword evidence="7 8" id="KW-0998">Cell outer membrane</keyword>
<dbReference type="InterPro" id="IPR023996">
    <property type="entry name" value="TonB-dep_OMP_SusC/RagA"/>
</dbReference>
<dbReference type="Gene3D" id="2.170.130.10">
    <property type="entry name" value="TonB-dependent receptor, plug domain"/>
    <property type="match status" value="1"/>
</dbReference>
<evidence type="ECO:0000259" key="9">
    <source>
        <dbReference type="Pfam" id="PF07715"/>
    </source>
</evidence>
<dbReference type="PROSITE" id="PS52016">
    <property type="entry name" value="TONB_DEPENDENT_REC_3"/>
    <property type="match status" value="1"/>
</dbReference>
<accession>A0ABV8HB40</accession>
<evidence type="ECO:0000256" key="7">
    <source>
        <dbReference type="ARBA" id="ARBA00023237"/>
    </source>
</evidence>
<dbReference type="InterPro" id="IPR008969">
    <property type="entry name" value="CarboxyPept-like_regulatory"/>
</dbReference>
<evidence type="ECO:0000256" key="8">
    <source>
        <dbReference type="PROSITE-ProRule" id="PRU01360"/>
    </source>
</evidence>
<comment type="caution">
    <text evidence="11">The sequence shown here is derived from an EMBL/GenBank/DDBJ whole genome shotgun (WGS) entry which is preliminary data.</text>
</comment>
<keyword evidence="4 8" id="KW-0812">Transmembrane</keyword>
<dbReference type="InterPro" id="IPR037066">
    <property type="entry name" value="Plug_dom_sf"/>
</dbReference>
<evidence type="ECO:0000313" key="11">
    <source>
        <dbReference type="EMBL" id="MFC4028551.1"/>
    </source>
</evidence>
<reference evidence="11" key="3">
    <citation type="submission" date="2024-09" db="EMBL/GenBank/DDBJ databases">
        <authorList>
            <person name="Sun Q."/>
            <person name="Mori K."/>
        </authorList>
    </citation>
    <scope>NUCLEOTIDE SEQUENCE</scope>
    <source>
        <strain evidence="11">CECT 9128</strain>
    </source>
</reference>
<keyword evidence="3 8" id="KW-1134">Transmembrane beta strand</keyword>